<feature type="non-terminal residue" evidence="1">
    <location>
        <position position="1"/>
    </location>
</feature>
<reference evidence="2" key="1">
    <citation type="submission" date="2020-01" db="EMBL/GenBank/DDBJ databases">
        <title>Sphingomonas sp. strain CSW-10.</title>
        <authorList>
            <person name="Chen W.-M."/>
        </authorList>
    </citation>
    <scope>NUCLEOTIDE SEQUENCE [LARGE SCALE GENOMIC DNA]</scope>
    <source>
        <strain evidence="2">NST-5</strain>
    </source>
</reference>
<comment type="caution">
    <text evidence="1">The sequence shown here is derived from an EMBL/GenBank/DDBJ whole genome shotgun (WGS) entry which is preliminary data.</text>
</comment>
<gene>
    <name evidence="1" type="ORF">GV828_13095</name>
</gene>
<dbReference type="RefSeq" id="WP_166537942.1">
    <property type="nucleotide sequence ID" value="NZ_JAABLM010000036.1"/>
</dbReference>
<name>A0ABW9ZB28_9FLAO</name>
<organism evidence="1 2">
    <name type="scientific">Flavobacterium ichthyis</name>
    <dbReference type="NCBI Taxonomy" id="2698827"/>
    <lineage>
        <taxon>Bacteria</taxon>
        <taxon>Pseudomonadati</taxon>
        <taxon>Bacteroidota</taxon>
        <taxon>Flavobacteriia</taxon>
        <taxon>Flavobacteriales</taxon>
        <taxon>Flavobacteriaceae</taxon>
        <taxon>Flavobacterium</taxon>
    </lineage>
</organism>
<dbReference type="EMBL" id="JAABLM010000036">
    <property type="protein sequence ID" value="NBL66130.1"/>
    <property type="molecule type" value="Genomic_DNA"/>
</dbReference>
<protein>
    <recommendedName>
        <fullName evidence="3">Adhesin</fullName>
    </recommendedName>
</protein>
<sequence>TASVTFEEVRNNGTCAGNYSLSRTWTATDLCGNSVSHTQIVTVEDNSAPTFNETLPIDLTVSCDAVPVAATLSAS</sequence>
<keyword evidence="2" id="KW-1185">Reference proteome</keyword>
<evidence type="ECO:0008006" key="3">
    <source>
        <dbReference type="Google" id="ProtNLM"/>
    </source>
</evidence>
<proteinExistence type="predicted"/>
<feature type="non-terminal residue" evidence="1">
    <location>
        <position position="75"/>
    </location>
</feature>
<accession>A0ABW9ZB28</accession>
<dbReference type="Proteomes" id="UP000798602">
    <property type="component" value="Unassembled WGS sequence"/>
</dbReference>
<evidence type="ECO:0000313" key="2">
    <source>
        <dbReference type="Proteomes" id="UP000798602"/>
    </source>
</evidence>
<evidence type="ECO:0000313" key="1">
    <source>
        <dbReference type="EMBL" id="NBL66130.1"/>
    </source>
</evidence>